<reference evidence="8" key="1">
    <citation type="submission" date="2017-09" db="EMBL/GenBank/DDBJ databases">
        <title>Depth-based differentiation of microbial function through sediment-hosted aquifers and enrichment of novel symbionts in the deep terrestrial subsurface.</title>
        <authorList>
            <person name="Probst A.J."/>
            <person name="Ladd B."/>
            <person name="Jarett J.K."/>
            <person name="Geller-Mcgrath D.E."/>
            <person name="Sieber C.M.K."/>
            <person name="Emerson J.B."/>
            <person name="Anantharaman K."/>
            <person name="Thomas B.C."/>
            <person name="Malmstrom R."/>
            <person name="Stieglmeier M."/>
            <person name="Klingl A."/>
            <person name="Woyke T."/>
            <person name="Ryan C.M."/>
            <person name="Banfield J.F."/>
        </authorList>
    </citation>
    <scope>NUCLEOTIDE SEQUENCE [LARGE SCALE GENOMIC DNA]</scope>
</reference>
<sequence length="400" mass="46874">MKKNVFVFNPLKTFFTFIVVVVIFSFINIGLYFLSQTNSFLSPIVAGFPFLKIKGPQKIIGFLPYWSVNEKLSLNYDVLDQLIYFSLTVLEDGYLLKEEYGETEPGWHHLNRPETKEIFRKLRQRRIKVFLSFSSFEASIMAEVVANESKRALLISEIKKIYELYDLDGVDIDFEYFPLYSDDQFGYNFNLFLKELKSALKEVDSQAMISVDIYPKAMIDGQPYNLEEMVKIVDQIILMAYDFTQSRTRYTGPVAPLNKSSLDDYSISMAVNSFKLRIKDKSNQKKLILGIPLYGYKWRTIDDSYRAKSYSYLGEMISYKRAQEMIKEMNLQINWDATASSPWISYNQNGAWWQTYFENYDSLVTKFKLAKQNSLGGIAFWALGYEEDEIDFWNYLKKNF</sequence>
<comment type="caution">
    <text evidence="7">The sequence shown here is derived from an EMBL/GenBank/DDBJ whole genome shotgun (WGS) entry which is preliminary data.</text>
</comment>
<dbReference type="GO" id="GO:0005975">
    <property type="term" value="P:carbohydrate metabolic process"/>
    <property type="evidence" value="ECO:0007669"/>
    <property type="project" value="InterPro"/>
</dbReference>
<feature type="transmembrane region" description="Helical" evidence="5">
    <location>
        <begin position="12"/>
        <end position="34"/>
    </location>
</feature>
<dbReference type="Gene3D" id="3.20.20.80">
    <property type="entry name" value="Glycosidases"/>
    <property type="match status" value="1"/>
</dbReference>
<dbReference type="PROSITE" id="PS51910">
    <property type="entry name" value="GH18_2"/>
    <property type="match status" value="1"/>
</dbReference>
<dbReference type="GO" id="GO:0004553">
    <property type="term" value="F:hydrolase activity, hydrolyzing O-glycosyl compounds"/>
    <property type="evidence" value="ECO:0007669"/>
    <property type="project" value="InterPro"/>
</dbReference>
<name>A0A2H0WAF0_9BACT</name>
<organism evidence="7 8">
    <name type="scientific">Candidatus Beckwithbacteria bacterium CG10_big_fil_rev_8_21_14_0_10_34_10</name>
    <dbReference type="NCBI Taxonomy" id="1974495"/>
    <lineage>
        <taxon>Bacteria</taxon>
        <taxon>Candidatus Beckwithiibacteriota</taxon>
    </lineage>
</organism>
<evidence type="ECO:0000256" key="5">
    <source>
        <dbReference type="SAM" id="Phobius"/>
    </source>
</evidence>
<dbReference type="InterPro" id="IPR029070">
    <property type="entry name" value="Chitinase_insertion_sf"/>
</dbReference>
<dbReference type="AlphaFoldDB" id="A0A2H0WAF0"/>
<keyword evidence="5" id="KW-0472">Membrane</keyword>
<keyword evidence="2 3" id="KW-0326">Glycosidase</keyword>
<protein>
    <recommendedName>
        <fullName evidence="6">GH18 domain-containing protein</fullName>
    </recommendedName>
</protein>
<feature type="domain" description="GH18" evidence="6">
    <location>
        <begin position="57"/>
        <end position="400"/>
    </location>
</feature>
<dbReference type="InterPro" id="IPR001223">
    <property type="entry name" value="Glyco_hydro18_cat"/>
</dbReference>
<dbReference type="PANTHER" id="PTHR46066">
    <property type="entry name" value="CHITINASE DOMAIN-CONTAINING PROTEIN 1 FAMILY MEMBER"/>
    <property type="match status" value="1"/>
</dbReference>
<evidence type="ECO:0000313" key="8">
    <source>
        <dbReference type="Proteomes" id="UP000230093"/>
    </source>
</evidence>
<accession>A0A2H0WAF0</accession>
<keyword evidence="5" id="KW-0812">Transmembrane</keyword>
<dbReference type="PROSITE" id="PS01095">
    <property type="entry name" value="GH18_1"/>
    <property type="match status" value="1"/>
</dbReference>
<dbReference type="Proteomes" id="UP000230093">
    <property type="component" value="Unassembled WGS sequence"/>
</dbReference>
<proteinExistence type="inferred from homology"/>
<dbReference type="InterPro" id="IPR011583">
    <property type="entry name" value="Chitinase_II/V-like_cat"/>
</dbReference>
<dbReference type="SMART" id="SM00636">
    <property type="entry name" value="Glyco_18"/>
    <property type="match status" value="1"/>
</dbReference>
<dbReference type="SUPFAM" id="SSF51445">
    <property type="entry name" value="(Trans)glycosidases"/>
    <property type="match status" value="1"/>
</dbReference>
<evidence type="ECO:0000256" key="1">
    <source>
        <dbReference type="ARBA" id="ARBA00022801"/>
    </source>
</evidence>
<evidence type="ECO:0000256" key="4">
    <source>
        <dbReference type="RuleBase" id="RU004453"/>
    </source>
</evidence>
<dbReference type="PANTHER" id="PTHR46066:SF2">
    <property type="entry name" value="CHITINASE DOMAIN-CONTAINING PROTEIN 1"/>
    <property type="match status" value="1"/>
</dbReference>
<keyword evidence="5" id="KW-1133">Transmembrane helix</keyword>
<keyword evidence="1 3" id="KW-0378">Hydrolase</keyword>
<evidence type="ECO:0000256" key="3">
    <source>
        <dbReference type="RuleBase" id="RU000489"/>
    </source>
</evidence>
<comment type="similarity">
    <text evidence="4">Belongs to the glycosyl hydrolase 18 family.</text>
</comment>
<dbReference type="InterPro" id="IPR001579">
    <property type="entry name" value="Glyco_hydro_18_chit_AS"/>
</dbReference>
<dbReference type="Gene3D" id="3.10.50.10">
    <property type="match status" value="1"/>
</dbReference>
<dbReference type="Pfam" id="PF00704">
    <property type="entry name" value="Glyco_hydro_18"/>
    <property type="match status" value="1"/>
</dbReference>
<gene>
    <name evidence="7" type="ORF">COT75_00365</name>
</gene>
<dbReference type="GO" id="GO:0008061">
    <property type="term" value="F:chitin binding"/>
    <property type="evidence" value="ECO:0007669"/>
    <property type="project" value="InterPro"/>
</dbReference>
<dbReference type="InterPro" id="IPR017853">
    <property type="entry name" value="GH"/>
</dbReference>
<evidence type="ECO:0000259" key="6">
    <source>
        <dbReference type="PROSITE" id="PS51910"/>
    </source>
</evidence>
<dbReference type="EMBL" id="PEZT01000001">
    <property type="protein sequence ID" value="PIS09641.1"/>
    <property type="molecule type" value="Genomic_DNA"/>
</dbReference>
<evidence type="ECO:0000313" key="7">
    <source>
        <dbReference type="EMBL" id="PIS09641.1"/>
    </source>
</evidence>
<evidence type="ECO:0000256" key="2">
    <source>
        <dbReference type="ARBA" id="ARBA00023295"/>
    </source>
</evidence>